<dbReference type="GO" id="GO:0003729">
    <property type="term" value="F:mRNA binding"/>
    <property type="evidence" value="ECO:0007669"/>
    <property type="project" value="TreeGrafter"/>
</dbReference>
<dbReference type="PANTHER" id="PTHR43979">
    <property type="entry name" value="PRE-MRNA-PROCESSING FACTOR 17"/>
    <property type="match status" value="1"/>
</dbReference>
<dbReference type="EMBL" id="HACA01015973">
    <property type="protein sequence ID" value="CDW33334.1"/>
    <property type="molecule type" value="Transcribed_RNA"/>
</dbReference>
<dbReference type="PRINTS" id="PR00320">
    <property type="entry name" value="GPROTEINBRPT"/>
</dbReference>
<dbReference type="PANTHER" id="PTHR43979:SF1">
    <property type="entry name" value="PRE-MRNA-PROCESSING FACTOR 17"/>
    <property type="match status" value="1"/>
</dbReference>
<dbReference type="FunFam" id="2.130.10.10:FF:000034">
    <property type="entry name" value="Pre-mRNA-processing factor 17, putative"/>
    <property type="match status" value="1"/>
</dbReference>
<dbReference type="RefSeq" id="XP_040579171.1">
    <property type="nucleotide sequence ID" value="XM_040723237.2"/>
</dbReference>
<organism evidence="13">
    <name type="scientific">Lepeophtheirus salmonis</name>
    <name type="common">Salmon louse</name>
    <name type="synonym">Caligus salmonis</name>
    <dbReference type="NCBI Taxonomy" id="72036"/>
    <lineage>
        <taxon>Eukaryota</taxon>
        <taxon>Metazoa</taxon>
        <taxon>Ecdysozoa</taxon>
        <taxon>Arthropoda</taxon>
        <taxon>Crustacea</taxon>
        <taxon>Multicrustacea</taxon>
        <taxon>Hexanauplia</taxon>
        <taxon>Copepoda</taxon>
        <taxon>Siphonostomatoida</taxon>
        <taxon>Caligidae</taxon>
        <taxon>Lepeophtheirus</taxon>
    </lineage>
</organism>
<dbReference type="GO" id="GO:0071013">
    <property type="term" value="C:catalytic step 2 spliceosome"/>
    <property type="evidence" value="ECO:0007669"/>
    <property type="project" value="InterPro"/>
</dbReference>
<keyword evidence="6" id="KW-0508">mRNA splicing</keyword>
<keyword evidence="7" id="KW-0539">Nucleus</keyword>
<evidence type="ECO:0000256" key="10">
    <source>
        <dbReference type="ARBA" id="ARBA00076678"/>
    </source>
</evidence>
<evidence type="ECO:0000256" key="9">
    <source>
        <dbReference type="ARBA" id="ARBA00075265"/>
    </source>
</evidence>
<feature type="repeat" description="WD" evidence="11">
    <location>
        <begin position="412"/>
        <end position="444"/>
    </location>
</feature>
<evidence type="ECO:0000313" key="13">
    <source>
        <dbReference type="EMBL" id="CDW33334.1"/>
    </source>
</evidence>
<feature type="region of interest" description="Disordered" evidence="12">
    <location>
        <begin position="156"/>
        <end position="184"/>
    </location>
</feature>
<dbReference type="InterPro" id="IPR020472">
    <property type="entry name" value="WD40_PAC1"/>
</dbReference>
<feature type="repeat" description="WD" evidence="11">
    <location>
        <begin position="511"/>
        <end position="543"/>
    </location>
</feature>
<protein>
    <recommendedName>
        <fullName evidence="8">Pre-mRNA-processing factor 17</fullName>
    </recommendedName>
    <alternativeName>
        <fullName evidence="10">Cell division cycle 40 homolog</fullName>
    </alternativeName>
    <alternativeName>
        <fullName evidence="9">PRP17 homolog</fullName>
    </alternativeName>
</protein>
<feature type="non-terminal residue" evidence="13">
    <location>
        <position position="577"/>
    </location>
</feature>
<dbReference type="GO" id="GO:0000398">
    <property type="term" value="P:mRNA splicing, via spliceosome"/>
    <property type="evidence" value="ECO:0007669"/>
    <property type="project" value="InterPro"/>
</dbReference>
<dbReference type="GeneID" id="121127755"/>
<dbReference type="Gene3D" id="2.130.10.10">
    <property type="entry name" value="YVTN repeat-like/Quinoprotein amine dehydrogenase"/>
    <property type="match status" value="1"/>
</dbReference>
<dbReference type="CDD" id="cd00200">
    <property type="entry name" value="WD40"/>
    <property type="match status" value="1"/>
</dbReference>
<feature type="repeat" description="WD" evidence="11">
    <location>
        <begin position="282"/>
        <end position="316"/>
    </location>
</feature>
<evidence type="ECO:0000256" key="8">
    <source>
        <dbReference type="ARBA" id="ARBA00068146"/>
    </source>
</evidence>
<feature type="repeat" description="WD" evidence="11">
    <location>
        <begin position="544"/>
        <end position="577"/>
    </location>
</feature>
<evidence type="ECO:0000256" key="11">
    <source>
        <dbReference type="PROSITE-ProRule" id="PRU00221"/>
    </source>
</evidence>
<comment type="subcellular location">
    <subcellularLocation>
        <location evidence="1">Nucleus</location>
    </subcellularLocation>
</comment>
<evidence type="ECO:0000256" key="3">
    <source>
        <dbReference type="ARBA" id="ARBA00022664"/>
    </source>
</evidence>
<keyword evidence="3" id="KW-0507">mRNA processing</keyword>
<sequence length="577" mass="65887">MLGLKDYGFSSSSESEGEEEDSKEKGVGIGVAVELEHTKGFSSTTSLALKGLSPAPEVAPNSSLDQRRHIDPGTKELTYNAKFEDLYAPIPGPHNPFKTKIESALKNTYAGYVEPAHLNDYQFEEERKNFQFKGFAMDPSLGSDALVASDKNKFQDEDKDFFSPNVCQPEKQPSRKRETNVDPSDIEGFLGPWGKYKDEVTVSKPSEEDAKYLEEYLSKMKKRARVQVDDKPIEEKSTLHIKDPYDYQGRSFLHIPQDVGVNLKTDNPPDKCFIPKRQIHVWQGHNKGVSVIRWFPRSAHLLLSGAMDSRVKLWEVYKNRRCVRTFTGHKQAIKDACFNRSGERFLSTSYDRYIKLWDTETGECISRFSNKKVAYCVKFNPDREKQHLFVAGMADKRIICWDTRSGGIVQEYDRHLGAVNSITFVDNNRRFVSTSDDKSLRVWEWDIPVDMKYIADPSMHSIPTMTKSPNEKWLVGQSLDNKIVVFTSGEKFRPHKKKEFKGHMVAGYACSIDFSPDMSYIVSGDGDGKCVVWDWKTTKMVSKWKAHEDTCISALWHPHETSKVATAGWDGLIKYWD</sequence>
<dbReference type="SUPFAM" id="SSF50978">
    <property type="entry name" value="WD40 repeat-like"/>
    <property type="match status" value="1"/>
</dbReference>
<dbReference type="AlphaFoldDB" id="A0A0K2U4V5"/>
<evidence type="ECO:0000256" key="5">
    <source>
        <dbReference type="ARBA" id="ARBA00022737"/>
    </source>
</evidence>
<dbReference type="InterPro" id="IPR019775">
    <property type="entry name" value="WD40_repeat_CS"/>
</dbReference>
<evidence type="ECO:0000256" key="2">
    <source>
        <dbReference type="ARBA" id="ARBA00022574"/>
    </source>
</evidence>
<dbReference type="InterPro" id="IPR015943">
    <property type="entry name" value="WD40/YVTN_repeat-like_dom_sf"/>
</dbReference>
<dbReference type="InterPro" id="IPR032847">
    <property type="entry name" value="PRPF17"/>
</dbReference>
<evidence type="ECO:0000256" key="4">
    <source>
        <dbReference type="ARBA" id="ARBA00022728"/>
    </source>
</evidence>
<dbReference type="KEGG" id="lsm:121127755"/>
<keyword evidence="5" id="KW-0677">Repeat</keyword>
<feature type="region of interest" description="Disordered" evidence="12">
    <location>
        <begin position="1"/>
        <end position="26"/>
    </location>
</feature>
<keyword evidence="4" id="KW-0747">Spliceosome</keyword>
<accession>A0A0K2U4V5</accession>
<reference evidence="13" key="1">
    <citation type="submission" date="2014-05" db="EMBL/GenBank/DDBJ databases">
        <authorList>
            <person name="Chronopoulou M."/>
        </authorList>
    </citation>
    <scope>NUCLEOTIDE SEQUENCE</scope>
    <source>
        <tissue evidence="13">Whole organism</tissue>
    </source>
</reference>
<evidence type="ECO:0000256" key="12">
    <source>
        <dbReference type="SAM" id="MobiDB-lite"/>
    </source>
</evidence>
<dbReference type="OrthoDB" id="10257301at2759"/>
<name>A0A0K2U4V5_LEPSM</name>
<dbReference type="InterPro" id="IPR036322">
    <property type="entry name" value="WD40_repeat_dom_sf"/>
</dbReference>
<keyword evidence="2 11" id="KW-0853">WD repeat</keyword>
<dbReference type="SMART" id="SM00320">
    <property type="entry name" value="WD40"/>
    <property type="match status" value="6"/>
</dbReference>
<dbReference type="InterPro" id="IPR001680">
    <property type="entry name" value="WD40_rpt"/>
</dbReference>
<dbReference type="Pfam" id="PF00400">
    <property type="entry name" value="WD40"/>
    <property type="match status" value="6"/>
</dbReference>
<dbReference type="PROSITE" id="PS50082">
    <property type="entry name" value="WD_REPEATS_2"/>
    <property type="match status" value="5"/>
</dbReference>
<evidence type="ECO:0000256" key="6">
    <source>
        <dbReference type="ARBA" id="ARBA00023187"/>
    </source>
</evidence>
<evidence type="ECO:0000256" key="1">
    <source>
        <dbReference type="ARBA" id="ARBA00004123"/>
    </source>
</evidence>
<dbReference type="PROSITE" id="PS50294">
    <property type="entry name" value="WD_REPEATS_REGION"/>
    <property type="match status" value="4"/>
</dbReference>
<dbReference type="PROSITE" id="PS00678">
    <property type="entry name" value="WD_REPEATS_1"/>
    <property type="match status" value="1"/>
</dbReference>
<evidence type="ECO:0000256" key="7">
    <source>
        <dbReference type="ARBA" id="ARBA00023242"/>
    </source>
</evidence>
<proteinExistence type="predicted"/>
<feature type="repeat" description="WD" evidence="11">
    <location>
        <begin position="326"/>
        <end position="367"/>
    </location>
</feature>